<dbReference type="KEGG" id="cex:CSE_07000"/>
<keyword evidence="3" id="KW-1185">Reference proteome</keyword>
<evidence type="ECO:0000313" key="3">
    <source>
        <dbReference type="Proteomes" id="UP000004793"/>
    </source>
</evidence>
<dbReference type="Pfam" id="PF01966">
    <property type="entry name" value="HD"/>
    <property type="match status" value="1"/>
</dbReference>
<dbReference type="AlphaFoldDB" id="A0A7U6JEK8"/>
<organism evidence="2 3">
    <name type="scientific">Caldisericum exile (strain DSM 21853 / NBRC 104410 / AZM16c01)</name>
    <dbReference type="NCBI Taxonomy" id="511051"/>
    <lineage>
        <taxon>Bacteria</taxon>
        <taxon>Pseudomonadati</taxon>
        <taxon>Caldisericota/Cryosericota group</taxon>
        <taxon>Caldisericota</taxon>
        <taxon>Caldisericia</taxon>
        <taxon>Caldisericales</taxon>
        <taxon>Caldisericaceae</taxon>
        <taxon>Caldisericum</taxon>
    </lineage>
</organism>
<reference evidence="2 3" key="1">
    <citation type="submission" date="2011-01" db="EMBL/GenBank/DDBJ databases">
        <title>Whole genome sequence of Caldisericum exile AZM16c01.</title>
        <authorList>
            <person name="Narita-Yamada S."/>
            <person name="Kawakoshi A."/>
            <person name="Nakamura S."/>
            <person name="Sasagawa M."/>
            <person name="Fukada J."/>
            <person name="Sekine M."/>
            <person name="Kato Y."/>
            <person name="Fukai R."/>
            <person name="Sasaki K."/>
            <person name="Hanamaki A."/>
            <person name="Narita H."/>
            <person name="Konno Y."/>
            <person name="Mori K."/>
            <person name="Yamazaki S."/>
            <person name="Suzuki K."/>
            <person name="Fujita N."/>
        </authorList>
    </citation>
    <scope>NUCLEOTIDE SEQUENCE [LARGE SCALE GENOMIC DNA]</scope>
    <source>
        <strain evidence="3">DSM 21853 / NBRC 104410 / AZM16c01</strain>
    </source>
</reference>
<dbReference type="SUPFAM" id="SSF109604">
    <property type="entry name" value="HD-domain/PDEase-like"/>
    <property type="match status" value="1"/>
</dbReference>
<dbReference type="Gene3D" id="1.10.3210.50">
    <property type="match status" value="1"/>
</dbReference>
<dbReference type="PANTHER" id="PTHR33594">
    <property type="entry name" value="SUPERFAMILY HYDROLASE, PUTATIVE (AFU_ORTHOLOGUE AFUA_1G03035)-RELATED"/>
    <property type="match status" value="1"/>
</dbReference>
<dbReference type="CDD" id="cd00077">
    <property type="entry name" value="HDc"/>
    <property type="match status" value="1"/>
</dbReference>
<dbReference type="SMART" id="SM00471">
    <property type="entry name" value="HDc"/>
    <property type="match status" value="1"/>
</dbReference>
<dbReference type="InterPro" id="IPR003607">
    <property type="entry name" value="HD/PDEase_dom"/>
</dbReference>
<dbReference type="Proteomes" id="UP000004793">
    <property type="component" value="Chromosome"/>
</dbReference>
<name>A0A7U6JEK8_CALEA</name>
<dbReference type="OrthoDB" id="9797344at2"/>
<dbReference type="NCBIfam" id="TIGR00277">
    <property type="entry name" value="HDIG"/>
    <property type="match status" value="1"/>
</dbReference>
<dbReference type="PROSITE" id="PS51831">
    <property type="entry name" value="HD"/>
    <property type="match status" value="1"/>
</dbReference>
<feature type="domain" description="HD" evidence="1">
    <location>
        <begin position="18"/>
        <end position="125"/>
    </location>
</feature>
<evidence type="ECO:0000259" key="1">
    <source>
        <dbReference type="PROSITE" id="PS51831"/>
    </source>
</evidence>
<gene>
    <name evidence="2" type="ordered locus">CSE_07000</name>
</gene>
<evidence type="ECO:0000313" key="2">
    <source>
        <dbReference type="EMBL" id="BAL80826.1"/>
    </source>
</evidence>
<dbReference type="RefSeq" id="WP_014453229.1">
    <property type="nucleotide sequence ID" value="NC_017096.1"/>
</dbReference>
<dbReference type="PANTHER" id="PTHR33594:SF1">
    <property type="entry name" value="HD_PDEASE DOMAIN-CONTAINING PROTEIN"/>
    <property type="match status" value="1"/>
</dbReference>
<protein>
    <recommendedName>
        <fullName evidence="1">HD domain-containing protein</fullName>
    </recommendedName>
</protein>
<dbReference type="EMBL" id="AP012051">
    <property type="protein sequence ID" value="BAL80826.1"/>
    <property type="molecule type" value="Genomic_DNA"/>
</dbReference>
<dbReference type="InterPro" id="IPR006675">
    <property type="entry name" value="HDIG_dom"/>
</dbReference>
<sequence length="213" mass="24769">MKTLIEIVKKELNSSSHDFDHTLRVLNLALKIVEHYPEVDLEVLKVSCILHDIARVREDADPTHTIDHAELGAEMSKEILKSLGYKDDFISKVSHAIRAHRFRGKILPETIEAKILSDADKLDAIGAIGVARAFIIAGEYGERLYVEVNEDNFKEAKRINNFKEHSPNIEYLVKLRYIKDRLYTDYAKEIAEDRLRYMEEFFERLKREVRGEL</sequence>
<dbReference type="InterPro" id="IPR006674">
    <property type="entry name" value="HD_domain"/>
</dbReference>
<accession>A0A7U6JEK8</accession>
<proteinExistence type="predicted"/>